<proteinExistence type="inferred from homology"/>
<evidence type="ECO:0000256" key="1">
    <source>
        <dbReference type="ARBA" id="ARBA00004990"/>
    </source>
</evidence>
<evidence type="ECO:0000256" key="9">
    <source>
        <dbReference type="ARBA" id="ARBA00048258"/>
    </source>
</evidence>
<dbReference type="EC" id="6.3.2.1" evidence="3"/>
<dbReference type="InterPro" id="IPR042176">
    <property type="entry name" value="Pantoate_ligase_C"/>
</dbReference>
<keyword evidence="6" id="KW-0547">Nucleotide-binding</keyword>
<reference evidence="11" key="1">
    <citation type="submission" date="2017-09" db="EMBL/GenBank/DDBJ databases">
        <title>The Reconstruction of 2,631 Draft Metagenome-Assembled Genomes from the Global Oceans.</title>
        <authorList>
            <person name="Tully B.J."/>
            <person name="Graham E.D."/>
            <person name="Heidelberg J.F."/>
        </authorList>
    </citation>
    <scope>NUCLEOTIDE SEQUENCE [LARGE SCALE GENOMIC DNA]</scope>
</reference>
<dbReference type="Pfam" id="PF02569">
    <property type="entry name" value="Pantoate_ligase"/>
    <property type="match status" value="1"/>
</dbReference>
<dbReference type="Proteomes" id="UP000226592">
    <property type="component" value="Unassembled WGS sequence"/>
</dbReference>
<name>A0A2D6M0A9_9ARCH</name>
<evidence type="ECO:0000256" key="7">
    <source>
        <dbReference type="ARBA" id="ARBA00022840"/>
    </source>
</evidence>
<dbReference type="GO" id="GO:0005829">
    <property type="term" value="C:cytosol"/>
    <property type="evidence" value="ECO:0007669"/>
    <property type="project" value="TreeGrafter"/>
</dbReference>
<dbReference type="FunFam" id="3.40.50.620:FF:000013">
    <property type="entry name" value="Pantothenate synthetase"/>
    <property type="match status" value="1"/>
</dbReference>
<dbReference type="CDD" id="cd00560">
    <property type="entry name" value="PanC"/>
    <property type="match status" value="1"/>
</dbReference>
<dbReference type="InterPro" id="IPR004821">
    <property type="entry name" value="Cyt_trans-like"/>
</dbReference>
<evidence type="ECO:0000313" key="11">
    <source>
        <dbReference type="Proteomes" id="UP000226592"/>
    </source>
</evidence>
<evidence type="ECO:0000256" key="6">
    <source>
        <dbReference type="ARBA" id="ARBA00022741"/>
    </source>
</evidence>
<evidence type="ECO:0000256" key="8">
    <source>
        <dbReference type="ARBA" id="ARBA00032806"/>
    </source>
</evidence>
<evidence type="ECO:0000256" key="3">
    <source>
        <dbReference type="ARBA" id="ARBA00012219"/>
    </source>
</evidence>
<protein>
    <recommendedName>
        <fullName evidence="3">pantoate--beta-alanine ligase (AMP-forming)</fullName>
        <ecNumber evidence="3">6.3.2.1</ecNumber>
    </recommendedName>
    <alternativeName>
        <fullName evidence="8">Pantoate-activating enzyme</fullName>
    </alternativeName>
</protein>
<dbReference type="GO" id="GO:0005524">
    <property type="term" value="F:ATP binding"/>
    <property type="evidence" value="ECO:0007669"/>
    <property type="project" value="UniProtKB-KW"/>
</dbReference>
<dbReference type="UniPathway" id="UPA00028">
    <property type="reaction ID" value="UER00005"/>
</dbReference>
<dbReference type="GO" id="GO:0015940">
    <property type="term" value="P:pantothenate biosynthetic process"/>
    <property type="evidence" value="ECO:0007669"/>
    <property type="project" value="UniProtKB-UniPathway"/>
</dbReference>
<dbReference type="NCBIfam" id="TIGR00018">
    <property type="entry name" value="panC"/>
    <property type="match status" value="1"/>
</dbReference>
<organism evidence="10 11">
    <name type="scientific">Candidatus Iainarchaeum sp</name>
    <dbReference type="NCBI Taxonomy" id="3101447"/>
    <lineage>
        <taxon>Archaea</taxon>
        <taxon>Candidatus Iainarchaeota</taxon>
        <taxon>Candidatus Iainarchaeia</taxon>
        <taxon>Candidatus Iainarchaeales</taxon>
        <taxon>Candidatus Iainarchaeaceae</taxon>
        <taxon>Candidatus Iainarchaeum</taxon>
    </lineage>
</organism>
<dbReference type="GO" id="GO:0004592">
    <property type="term" value="F:pantoate-beta-alanine ligase activity"/>
    <property type="evidence" value="ECO:0007669"/>
    <property type="project" value="UniProtKB-EC"/>
</dbReference>
<comment type="caution">
    <text evidence="10">The sequence shown here is derived from an EMBL/GenBank/DDBJ whole genome shotgun (WGS) entry which is preliminary data.</text>
</comment>
<dbReference type="NCBIfam" id="TIGR00125">
    <property type="entry name" value="cyt_tran_rel"/>
    <property type="match status" value="1"/>
</dbReference>
<keyword evidence="4 10" id="KW-0436">Ligase</keyword>
<dbReference type="HAMAP" id="MF_00158">
    <property type="entry name" value="PanC"/>
    <property type="match status" value="1"/>
</dbReference>
<dbReference type="PANTHER" id="PTHR21299">
    <property type="entry name" value="CYTIDYLATE KINASE/PANTOATE-BETA-ALANINE LIGASE"/>
    <property type="match status" value="1"/>
</dbReference>
<dbReference type="EMBL" id="NZBU01000004">
    <property type="protein sequence ID" value="MAG21857.1"/>
    <property type="molecule type" value="Genomic_DNA"/>
</dbReference>
<keyword evidence="7" id="KW-0067">ATP-binding</keyword>
<evidence type="ECO:0000256" key="5">
    <source>
        <dbReference type="ARBA" id="ARBA00022655"/>
    </source>
</evidence>
<dbReference type="Gene3D" id="3.30.1300.10">
    <property type="entry name" value="Pantoate-beta-alanine ligase, C-terminal domain"/>
    <property type="match status" value="1"/>
</dbReference>
<evidence type="ECO:0000313" key="10">
    <source>
        <dbReference type="EMBL" id="MAG21857.1"/>
    </source>
</evidence>
<gene>
    <name evidence="10" type="ORF">CL943_00945</name>
</gene>
<evidence type="ECO:0000256" key="2">
    <source>
        <dbReference type="ARBA" id="ARBA00009256"/>
    </source>
</evidence>
<dbReference type="AlphaFoldDB" id="A0A2D6M0A9"/>
<comment type="similarity">
    <text evidence="2">Belongs to the pantothenate synthetase family.</text>
</comment>
<comment type="pathway">
    <text evidence="1">Cofactor biosynthesis; (R)-pantothenate biosynthesis; (R)-pantothenate from (R)-pantoate and beta-alanine: step 1/1.</text>
</comment>
<dbReference type="InterPro" id="IPR003721">
    <property type="entry name" value="Pantoate_ligase"/>
</dbReference>
<dbReference type="InterPro" id="IPR014729">
    <property type="entry name" value="Rossmann-like_a/b/a_fold"/>
</dbReference>
<dbReference type="Gene3D" id="3.40.50.620">
    <property type="entry name" value="HUPs"/>
    <property type="match status" value="1"/>
</dbReference>
<dbReference type="PANTHER" id="PTHR21299:SF1">
    <property type="entry name" value="PANTOATE--BETA-ALANINE LIGASE"/>
    <property type="match status" value="1"/>
</dbReference>
<keyword evidence="5" id="KW-0566">Pantothenate biosynthesis</keyword>
<dbReference type="SUPFAM" id="SSF52374">
    <property type="entry name" value="Nucleotidylyl transferase"/>
    <property type="match status" value="1"/>
</dbReference>
<comment type="catalytic activity">
    <reaction evidence="9">
        <text>(R)-pantoate + beta-alanine + ATP = (R)-pantothenate + AMP + diphosphate + H(+)</text>
        <dbReference type="Rhea" id="RHEA:10912"/>
        <dbReference type="ChEBI" id="CHEBI:15378"/>
        <dbReference type="ChEBI" id="CHEBI:15980"/>
        <dbReference type="ChEBI" id="CHEBI:29032"/>
        <dbReference type="ChEBI" id="CHEBI:30616"/>
        <dbReference type="ChEBI" id="CHEBI:33019"/>
        <dbReference type="ChEBI" id="CHEBI:57966"/>
        <dbReference type="ChEBI" id="CHEBI:456215"/>
        <dbReference type="EC" id="6.3.2.1"/>
    </reaction>
</comment>
<evidence type="ECO:0000256" key="4">
    <source>
        <dbReference type="ARBA" id="ARBA00022598"/>
    </source>
</evidence>
<accession>A0A2D6M0A9</accession>
<sequence length="280" mass="31583">MRVIKKLAEMQAFADEQRCSKKKIGFVPTMGFLHEGHLSLVDQAKKKCEVVVVSIYVNPTQFALGEDLDRYPRDFKKDLELCEQRGVDIVFAPDNDVMYPSGFETTIHLNKTTSDLEGSSRPSHFDGVATIVTKLFNAVKPHIAFFGQKDFQQSLIVKRLAKNLNFDLKIEVCPIVREKHGLAMSSRNNYLSTGERSAALVLHKAIELAKEMVEQGKIDVAAIEKELNNFVAKEKLAKVEYIALRNRSNLNKIKVLKKGKTVLLLAVRIGKTRLIDNELL</sequence>